<feature type="transmembrane region" description="Helical" evidence="2">
    <location>
        <begin position="189"/>
        <end position="209"/>
    </location>
</feature>
<keyword evidence="4" id="KW-1185">Reference proteome</keyword>
<evidence type="ECO:0000256" key="2">
    <source>
        <dbReference type="SAM" id="Phobius"/>
    </source>
</evidence>
<proteinExistence type="predicted"/>
<dbReference type="Proteomes" id="UP001497497">
    <property type="component" value="Unassembled WGS sequence"/>
</dbReference>
<keyword evidence="2" id="KW-0812">Transmembrane</keyword>
<organism evidence="3 4">
    <name type="scientific">Lymnaea stagnalis</name>
    <name type="common">Great pond snail</name>
    <name type="synonym">Helix stagnalis</name>
    <dbReference type="NCBI Taxonomy" id="6523"/>
    <lineage>
        <taxon>Eukaryota</taxon>
        <taxon>Metazoa</taxon>
        <taxon>Spiralia</taxon>
        <taxon>Lophotrochozoa</taxon>
        <taxon>Mollusca</taxon>
        <taxon>Gastropoda</taxon>
        <taxon>Heterobranchia</taxon>
        <taxon>Euthyneura</taxon>
        <taxon>Panpulmonata</taxon>
        <taxon>Hygrophila</taxon>
        <taxon>Lymnaeoidea</taxon>
        <taxon>Lymnaeidae</taxon>
        <taxon>Lymnaea</taxon>
    </lineage>
</organism>
<reference evidence="3 4" key="1">
    <citation type="submission" date="2024-04" db="EMBL/GenBank/DDBJ databases">
        <authorList>
            <consortium name="Genoscope - CEA"/>
            <person name="William W."/>
        </authorList>
    </citation>
    <scope>NUCLEOTIDE SEQUENCE [LARGE SCALE GENOMIC DNA]</scope>
</reference>
<name>A0AAV2HA48_LYMST</name>
<dbReference type="PANTHER" id="PTHR35555:SF3">
    <property type="entry name" value="ENDONUCLEASE-REVERSE TRANSCRIPTASE"/>
    <property type="match status" value="1"/>
</dbReference>
<comment type="caution">
    <text evidence="3">The sequence shown here is derived from an EMBL/GenBank/DDBJ whole genome shotgun (WGS) entry which is preliminary data.</text>
</comment>
<feature type="transmembrane region" description="Helical" evidence="2">
    <location>
        <begin position="104"/>
        <end position="123"/>
    </location>
</feature>
<evidence type="ECO:0000313" key="3">
    <source>
        <dbReference type="EMBL" id="CAL1530070.1"/>
    </source>
</evidence>
<protein>
    <submittedName>
        <fullName evidence="3">Uncharacterized protein</fullName>
    </submittedName>
</protein>
<dbReference type="AlphaFoldDB" id="A0AAV2HA48"/>
<keyword evidence="2" id="KW-1133">Transmembrane helix</keyword>
<feature type="region of interest" description="Disordered" evidence="1">
    <location>
        <begin position="1"/>
        <end position="26"/>
    </location>
</feature>
<sequence>MHIQNPDRLFSSENPQPAPTDDEFNRSHINMPPKLPRWIWATLVTVLGIKTTSVNRLCMATFLHIVTLLSAFLFGACGLVFNIYDSLSEFSKTTVLVSIAKSVLGLYWIGLGIYANSLAARLFSNKRLVDCIRLHAKTFLKSDCSINLGLTDCSINMGTSDCFSTTYTYKILCYFPQLLLCQVYYGSKVFYSFFCLTWNLLVACIYLSVCRTHTISIRRFMKELMYDTNIFEEFCMIQALEEHQTQGNQSLKDEKKLKDDNEYDIWHDDIVNFDSDSHSDPPQNAHLLRTLRVMRQNTRSQLLNDISKLKLQQCSSTSQVVLRRRPVVLTRRPVVLTRRQFSPSEHEEGQMSPGKQDKTLISRAMQDDFPEPDSVFEDNLPHASTPAPGSSDAVPPAPIVPPQISKTSFNGVRPPIMKNEDLMFTYFQLLRRLCSTSRLLQRWISSWITFTLLWCGLLIVYWTTHTAQLSGIVQFLIPLVALGLLTSAYAEVNFEGERLLKSVLPTEERMSVLYYFQSTKLELKIFSFTMTYNTIVTVVAGIAVTFATRIILDQFSK</sequence>
<dbReference type="PANTHER" id="PTHR35555">
    <property type="entry name" value="ENDONUCLEASE-REVERSE TRANSCRIPTASE"/>
    <property type="match status" value="1"/>
</dbReference>
<feature type="transmembrane region" description="Helical" evidence="2">
    <location>
        <begin position="469"/>
        <end position="490"/>
    </location>
</feature>
<feature type="transmembrane region" description="Helical" evidence="2">
    <location>
        <begin position="443"/>
        <end position="462"/>
    </location>
</feature>
<accession>A0AAV2HA48</accession>
<gene>
    <name evidence="3" type="ORF">GSLYS_00004203001</name>
</gene>
<evidence type="ECO:0000313" key="4">
    <source>
        <dbReference type="Proteomes" id="UP001497497"/>
    </source>
</evidence>
<evidence type="ECO:0000256" key="1">
    <source>
        <dbReference type="SAM" id="MobiDB-lite"/>
    </source>
</evidence>
<feature type="transmembrane region" description="Helical" evidence="2">
    <location>
        <begin position="62"/>
        <end position="84"/>
    </location>
</feature>
<feature type="transmembrane region" description="Helical" evidence="2">
    <location>
        <begin position="530"/>
        <end position="552"/>
    </location>
</feature>
<dbReference type="EMBL" id="CAXITT010000061">
    <property type="protein sequence ID" value="CAL1530070.1"/>
    <property type="molecule type" value="Genomic_DNA"/>
</dbReference>
<keyword evidence="2" id="KW-0472">Membrane</keyword>
<feature type="region of interest" description="Disordered" evidence="1">
    <location>
        <begin position="372"/>
        <end position="394"/>
    </location>
</feature>